<gene>
    <name evidence="2" type="ORF">EJB05_05450</name>
</gene>
<dbReference type="AlphaFoldDB" id="A0A5J9WEW9"/>
<sequence length="134" mass="14981">MKGKKKDILVTILMWKIKNTKNKMLKLDIKVMDTYLISTKTSLLLLVPEGEEDHVTGAHNNVSGGPANAGVTQAKKRRFYKDDEKLAIYAKLLSRTDPPVLHQGVSRAVAQKFGVPVRTVQNIWHKGQAGVYKL</sequence>
<feature type="domain" description="DUF7769" evidence="1">
    <location>
        <begin position="82"/>
        <end position="127"/>
    </location>
</feature>
<feature type="non-terminal residue" evidence="2">
    <location>
        <position position="1"/>
    </location>
</feature>
<accession>A0A5J9WEW9</accession>
<protein>
    <recommendedName>
        <fullName evidence="1">DUF7769 domain-containing protein</fullName>
    </recommendedName>
</protein>
<organism evidence="2 3">
    <name type="scientific">Eragrostis curvula</name>
    <name type="common">weeping love grass</name>
    <dbReference type="NCBI Taxonomy" id="38414"/>
    <lineage>
        <taxon>Eukaryota</taxon>
        <taxon>Viridiplantae</taxon>
        <taxon>Streptophyta</taxon>
        <taxon>Embryophyta</taxon>
        <taxon>Tracheophyta</taxon>
        <taxon>Spermatophyta</taxon>
        <taxon>Magnoliopsida</taxon>
        <taxon>Liliopsida</taxon>
        <taxon>Poales</taxon>
        <taxon>Poaceae</taxon>
        <taxon>PACMAD clade</taxon>
        <taxon>Chloridoideae</taxon>
        <taxon>Eragrostideae</taxon>
        <taxon>Eragrostidinae</taxon>
        <taxon>Eragrostis</taxon>
    </lineage>
</organism>
<dbReference type="Proteomes" id="UP000324897">
    <property type="component" value="Chromosome 5"/>
</dbReference>
<dbReference type="InterPro" id="IPR056671">
    <property type="entry name" value="DUF7769"/>
</dbReference>
<comment type="caution">
    <text evidence="2">The sequence shown here is derived from an EMBL/GenBank/DDBJ whole genome shotgun (WGS) entry which is preliminary data.</text>
</comment>
<evidence type="ECO:0000259" key="1">
    <source>
        <dbReference type="Pfam" id="PF24964"/>
    </source>
</evidence>
<evidence type="ECO:0000313" key="3">
    <source>
        <dbReference type="Proteomes" id="UP000324897"/>
    </source>
</evidence>
<proteinExistence type="predicted"/>
<dbReference type="OrthoDB" id="1856392at2759"/>
<evidence type="ECO:0000313" key="2">
    <source>
        <dbReference type="EMBL" id="TVU45940.1"/>
    </source>
</evidence>
<dbReference type="EMBL" id="RWGY01000004">
    <property type="protein sequence ID" value="TVU45940.1"/>
    <property type="molecule type" value="Genomic_DNA"/>
</dbReference>
<dbReference type="PANTHER" id="PTHR33889">
    <property type="entry name" value="OS04G0681850 PROTEIN"/>
    <property type="match status" value="1"/>
</dbReference>
<name>A0A5J9WEW9_9POAL</name>
<keyword evidence="3" id="KW-1185">Reference proteome</keyword>
<reference evidence="2 3" key="1">
    <citation type="journal article" date="2019" name="Sci. Rep.">
        <title>A high-quality genome of Eragrostis curvula grass provides insights into Poaceae evolution and supports new strategies to enhance forage quality.</title>
        <authorList>
            <person name="Carballo J."/>
            <person name="Santos B.A.C.M."/>
            <person name="Zappacosta D."/>
            <person name="Garbus I."/>
            <person name="Selva J.P."/>
            <person name="Gallo C.A."/>
            <person name="Diaz A."/>
            <person name="Albertini E."/>
            <person name="Caccamo M."/>
            <person name="Echenique V."/>
        </authorList>
    </citation>
    <scope>NUCLEOTIDE SEQUENCE [LARGE SCALE GENOMIC DNA]</scope>
    <source>
        <strain evidence="3">cv. Victoria</strain>
        <tissue evidence="2">Leaf</tissue>
    </source>
</reference>
<dbReference type="Gramene" id="TVU45940">
    <property type="protein sequence ID" value="TVU45940"/>
    <property type="gene ID" value="EJB05_05450"/>
</dbReference>
<dbReference type="PANTHER" id="PTHR33889:SF7">
    <property type="entry name" value="OS04G0681850 PROTEIN"/>
    <property type="match status" value="1"/>
</dbReference>
<dbReference type="Pfam" id="PF24964">
    <property type="entry name" value="DUF7769"/>
    <property type="match status" value="1"/>
</dbReference>